<keyword evidence="1" id="KW-0732">Signal</keyword>
<dbReference type="InterPro" id="IPR044060">
    <property type="entry name" value="Bacterial_rp_domain"/>
</dbReference>
<dbReference type="InterPro" id="IPR004843">
    <property type="entry name" value="Calcineurin-like_PHP"/>
</dbReference>
<feature type="domain" description="Calcineurin-like phosphoesterase" evidence="3">
    <location>
        <begin position="627"/>
        <end position="820"/>
    </location>
</feature>
<protein>
    <recommendedName>
        <fullName evidence="9">T9SS type A sorting domain-containing protein</fullName>
    </recommendedName>
</protein>
<sequence>MLDDFENGSTSRWTPRPGARGEKMSFELMNAANGDLVRFGNYALKVNIDFTDAQVNQTLTAQISPGTSGAALQIPGNASGGKKLGMWVYATPGVQGMWFRIATRPIGATSGTTPTDLSSAINWTGWRYVQCNLPAGHEFHPDGIRLLTLKGYANYFANGYIIVDNIRVTNQSFSEDLIPPAIISLTGNGTNLTGAFTTSQIDLSAEFNDTSTPSSGINYNSIHMTVDGYVFKTGDAGFTVNQETNTVSLKGMNLSNGTHNVVVHVEDNFGHITTKTGTFTVEASDGKSTAVTAASAAQAQVGNPFEIKINTNNSKDVKELELVLELNNIGSVDAVNGVTFASSAQAGSSYNFNPRNGYLTISLKNDITTDAVETLATIKVNISKNSNPTDVLRCSPVSAKAVYADNALSLFTLFKAFTRNVSATYDFTVNKRIVGIPGEVLVTDLNGGLLSGATVYALNAAMTEVVASAVTGADGVASGMNFTNTAQDVNIYAEKDGQFTYTKLIRTLNPLLTNVPSYVRSGTTLDPKTSKTITWVTNPIQSAEPAIMKLAKQSEGEGSFKEYTGTTKILEYNALVSNGVAKGNSVTVNNLEPGTTYLYQVGDGITWSPTMEFTTTTDTKKFSFSAFGDLQAASNEGMNRFIAAAKSIEAMPVKPLFNLNVGDIVDSDDRYDYYSYYGYMFNQCKGFAGIDMISAYGNHEYMGNADADNSKFVNGHHRVVPSANYDAQLVGTGTYATEYGNMLVISLDWAHKGGASVNAILTEQAKWLEDILSKTDKTWKIVTMHYPLFPYESTPGSQSILAPVLDKYNVQLMLCGHGHTFERVQVYNGNYLVPATDKRTFNPVIGGTLYFQLGDMTSTGQSGRWINCEVDGKKMTVTSRDASNNVVANECFTLYASPLSEYAVTFNTVNENGTLTATVDGTEITSGKQITEGKNIVFKAIPSNGFKVKEWKLNDTVVNGIDSVSYTLSDLSAAATVTVEFDKATGIEDLFVPNLNIYPNPFEQMLHITGAENCTLRVMDVAGAVVHIQKITGADEIIPLKQLLPGVYFFRVEKDGQTKTIKVIKK</sequence>
<keyword evidence="8" id="KW-1185">Reference proteome</keyword>
<dbReference type="SUPFAM" id="SSF56300">
    <property type="entry name" value="Metallo-dependent phosphatases"/>
    <property type="match status" value="1"/>
</dbReference>
<dbReference type="PANTHER" id="PTHR22953:SF153">
    <property type="entry name" value="PURPLE ACID PHOSPHATASE"/>
    <property type="match status" value="1"/>
</dbReference>
<dbReference type="SUPFAM" id="SSF49363">
    <property type="entry name" value="Purple acid phosphatase, N-terminal domain"/>
    <property type="match status" value="1"/>
</dbReference>
<dbReference type="Pfam" id="PF00149">
    <property type="entry name" value="Metallophos"/>
    <property type="match status" value="1"/>
</dbReference>
<evidence type="ECO:0000313" key="7">
    <source>
        <dbReference type="EMBL" id="BEG98512.1"/>
    </source>
</evidence>
<feature type="region of interest" description="Disordered" evidence="2">
    <location>
        <begin position="1"/>
        <end position="20"/>
    </location>
</feature>
<evidence type="ECO:0000259" key="6">
    <source>
        <dbReference type="Pfam" id="PF18998"/>
    </source>
</evidence>
<reference evidence="7 8" key="1">
    <citation type="submission" date="2023-04" db="EMBL/GenBank/DDBJ databases">
        <title>Draft genome sequence of acteroides sedimenti strain YN3PY1.</title>
        <authorList>
            <person name="Yoshida N."/>
        </authorList>
    </citation>
    <scope>NUCLEOTIDE SEQUENCE [LARGE SCALE GENOMIC DNA]</scope>
    <source>
        <strain evidence="7 8">YN3PY1</strain>
    </source>
</reference>
<dbReference type="PANTHER" id="PTHR22953">
    <property type="entry name" value="ACID PHOSPHATASE RELATED"/>
    <property type="match status" value="1"/>
</dbReference>
<evidence type="ECO:0008006" key="9">
    <source>
        <dbReference type="Google" id="ProtNLM"/>
    </source>
</evidence>
<evidence type="ECO:0000259" key="3">
    <source>
        <dbReference type="Pfam" id="PF00149"/>
    </source>
</evidence>
<dbReference type="InterPro" id="IPR029052">
    <property type="entry name" value="Metallo-depent_PP-like"/>
</dbReference>
<dbReference type="EMBL" id="AP028055">
    <property type="protein sequence ID" value="BEG98512.1"/>
    <property type="molecule type" value="Genomic_DNA"/>
</dbReference>
<evidence type="ECO:0000259" key="5">
    <source>
        <dbReference type="Pfam" id="PF18962"/>
    </source>
</evidence>
<gene>
    <name evidence="7" type="ORF">BSYN_07770</name>
</gene>
<dbReference type="InterPro" id="IPR039331">
    <property type="entry name" value="PAPs-like"/>
</dbReference>
<dbReference type="Gene3D" id="3.60.21.10">
    <property type="match status" value="1"/>
</dbReference>
<feature type="domain" description="Purple acid phosphatase N-terminal" evidence="4">
    <location>
        <begin position="527"/>
        <end position="615"/>
    </location>
</feature>
<proteinExistence type="predicted"/>
<dbReference type="Pfam" id="PF18962">
    <property type="entry name" value="Por_Secre_tail"/>
    <property type="match status" value="1"/>
</dbReference>
<accession>A0ABM8IDZ1</accession>
<evidence type="ECO:0000256" key="2">
    <source>
        <dbReference type="SAM" id="MobiDB-lite"/>
    </source>
</evidence>
<dbReference type="InterPro" id="IPR026444">
    <property type="entry name" value="Secre_tail"/>
</dbReference>
<evidence type="ECO:0000256" key="1">
    <source>
        <dbReference type="ARBA" id="ARBA00022729"/>
    </source>
</evidence>
<dbReference type="NCBIfam" id="TIGR04183">
    <property type="entry name" value="Por_Secre_tail"/>
    <property type="match status" value="1"/>
</dbReference>
<dbReference type="Proteomes" id="UP001496674">
    <property type="component" value="Chromosome"/>
</dbReference>
<dbReference type="Pfam" id="PF18998">
    <property type="entry name" value="Flg_new_2"/>
    <property type="match status" value="1"/>
</dbReference>
<dbReference type="InterPro" id="IPR015914">
    <property type="entry name" value="PAPs_N"/>
</dbReference>
<evidence type="ECO:0000259" key="4">
    <source>
        <dbReference type="Pfam" id="PF16656"/>
    </source>
</evidence>
<organism evidence="7 8">
    <name type="scientific">Bacteroides sedimenti</name>
    <dbReference type="NCBI Taxonomy" id="2136147"/>
    <lineage>
        <taxon>Bacteria</taxon>
        <taxon>Pseudomonadati</taxon>
        <taxon>Bacteroidota</taxon>
        <taxon>Bacteroidia</taxon>
        <taxon>Bacteroidales</taxon>
        <taxon>Bacteroidaceae</taxon>
        <taxon>Bacteroides</taxon>
    </lineage>
</organism>
<feature type="domain" description="Secretion system C-terminal sorting" evidence="5">
    <location>
        <begin position="997"/>
        <end position="1064"/>
    </location>
</feature>
<dbReference type="InterPro" id="IPR008963">
    <property type="entry name" value="Purple_acid_Pase-like_N"/>
</dbReference>
<name>A0ABM8IDZ1_9BACE</name>
<dbReference type="Pfam" id="PF16656">
    <property type="entry name" value="Pur_ac_phosph_N"/>
    <property type="match status" value="1"/>
</dbReference>
<feature type="domain" description="Bacterial repeat" evidence="6">
    <location>
        <begin position="915"/>
        <end position="983"/>
    </location>
</feature>
<dbReference type="Gene3D" id="2.60.40.380">
    <property type="entry name" value="Purple acid phosphatase-like, N-terminal"/>
    <property type="match status" value="1"/>
</dbReference>
<evidence type="ECO:0000313" key="8">
    <source>
        <dbReference type="Proteomes" id="UP001496674"/>
    </source>
</evidence>